<evidence type="ECO:0000313" key="3">
    <source>
        <dbReference type="EnsemblMetazoa" id="ASIC009935-PA"/>
    </source>
</evidence>
<protein>
    <submittedName>
        <fullName evidence="3">FR47 domain-containing protein</fullName>
    </submittedName>
</protein>
<dbReference type="PANTHER" id="PTHR20958">
    <property type="entry name" value="GLYCINE N-ACYLTRANSFERASE-LIKE PROTEIN"/>
    <property type="match status" value="1"/>
</dbReference>
<dbReference type="EnsemblMetazoa" id="ASIC009935-RA">
    <property type="protein sequence ID" value="ASIC009935-PA"/>
    <property type="gene ID" value="ASIC009935"/>
</dbReference>
<dbReference type="OMA" id="RQDWPKN"/>
<accession>A0A084VWB2</accession>
<dbReference type="InterPro" id="IPR016181">
    <property type="entry name" value="Acyl_CoA_acyltransferase"/>
</dbReference>
<feature type="domain" description="GCN5-related N-acetyltransferase Rv2170-like" evidence="1">
    <location>
        <begin position="187"/>
        <end position="268"/>
    </location>
</feature>
<dbReference type="OrthoDB" id="7305308at2759"/>
<evidence type="ECO:0000259" key="1">
    <source>
        <dbReference type="Pfam" id="PF08445"/>
    </source>
</evidence>
<keyword evidence="4" id="KW-1185">Reference proteome</keyword>
<gene>
    <name evidence="2" type="ORF">ZHAS_00009935</name>
</gene>
<evidence type="ECO:0000313" key="4">
    <source>
        <dbReference type="Proteomes" id="UP000030765"/>
    </source>
</evidence>
<dbReference type="Gene3D" id="3.40.630.30">
    <property type="match status" value="2"/>
</dbReference>
<reference evidence="2 4" key="1">
    <citation type="journal article" date="2014" name="BMC Genomics">
        <title>Genome sequence of Anopheles sinensis provides insight into genetics basis of mosquito competence for malaria parasites.</title>
        <authorList>
            <person name="Zhou D."/>
            <person name="Zhang D."/>
            <person name="Ding G."/>
            <person name="Shi L."/>
            <person name="Hou Q."/>
            <person name="Ye Y."/>
            <person name="Xu Y."/>
            <person name="Zhou H."/>
            <person name="Xiong C."/>
            <person name="Li S."/>
            <person name="Yu J."/>
            <person name="Hong S."/>
            <person name="Yu X."/>
            <person name="Zou P."/>
            <person name="Chen C."/>
            <person name="Chang X."/>
            <person name="Wang W."/>
            <person name="Lv Y."/>
            <person name="Sun Y."/>
            <person name="Ma L."/>
            <person name="Shen B."/>
            <person name="Zhu C."/>
        </authorList>
    </citation>
    <scope>NUCLEOTIDE SEQUENCE [LARGE SCALE GENOMIC DNA]</scope>
</reference>
<dbReference type="EMBL" id="ATLV01017545">
    <property type="status" value="NOT_ANNOTATED_CDS"/>
    <property type="molecule type" value="Genomic_DNA"/>
</dbReference>
<dbReference type="InterPro" id="IPR053225">
    <property type="entry name" value="Acyl-CoA_N-acyltransferase"/>
</dbReference>
<evidence type="ECO:0000313" key="2">
    <source>
        <dbReference type="EMBL" id="KFB42256.1"/>
    </source>
</evidence>
<dbReference type="GO" id="GO:0016747">
    <property type="term" value="F:acyltransferase activity, transferring groups other than amino-acyl groups"/>
    <property type="evidence" value="ECO:0007669"/>
    <property type="project" value="InterPro"/>
</dbReference>
<dbReference type="AlphaFoldDB" id="A0A084VWB2"/>
<dbReference type="VEuPathDB" id="VectorBase:ASIC009935"/>
<name>A0A084VWB2_ANOSI</name>
<dbReference type="Pfam" id="PF08445">
    <property type="entry name" value="FR47"/>
    <property type="match status" value="1"/>
</dbReference>
<sequence>MQTDSLVRIPSTEWEQLRDLFAQDWPRHEIAFNNLQNYVSWSARDPQIIGTLLVYSLNGTWRENGTYIIIDKMSVFMYSLDASKETIKRMLLLLDWHNSYVMNMCPYHDTVLEVYRLNQLDIEFDSFDSVYYLTRTMALNFQFEVPSGMSLKRIEPQFASFIYNQWVHKAAGSEIMIEQLLRLNDSMGLFLDGVREPVAWCIRTQNGAIGLLGVVTQRKGHGSLVIKAMARHLAQQGHNVYASVSITKEPSMKMFEKLGFRVVSKVNWTKNCGK</sequence>
<dbReference type="VEuPathDB" id="VectorBase:ASIS003359"/>
<dbReference type="Proteomes" id="UP000030765">
    <property type="component" value="Unassembled WGS sequence"/>
</dbReference>
<dbReference type="PANTHER" id="PTHR20958:SF10">
    <property type="entry name" value="GH05617P-RELATED"/>
    <property type="match status" value="1"/>
</dbReference>
<dbReference type="InterPro" id="IPR013653">
    <property type="entry name" value="GCN5-like_dom"/>
</dbReference>
<reference evidence="3" key="2">
    <citation type="submission" date="2020-05" db="UniProtKB">
        <authorList>
            <consortium name="EnsemblMetazoa"/>
        </authorList>
    </citation>
    <scope>IDENTIFICATION</scope>
</reference>
<dbReference type="SUPFAM" id="SSF55729">
    <property type="entry name" value="Acyl-CoA N-acyltransferases (Nat)"/>
    <property type="match status" value="1"/>
</dbReference>
<dbReference type="EMBL" id="KE525174">
    <property type="protein sequence ID" value="KFB42256.1"/>
    <property type="molecule type" value="Genomic_DNA"/>
</dbReference>
<proteinExistence type="predicted"/>
<organism evidence="2">
    <name type="scientific">Anopheles sinensis</name>
    <name type="common">Mosquito</name>
    <dbReference type="NCBI Taxonomy" id="74873"/>
    <lineage>
        <taxon>Eukaryota</taxon>
        <taxon>Metazoa</taxon>
        <taxon>Ecdysozoa</taxon>
        <taxon>Arthropoda</taxon>
        <taxon>Hexapoda</taxon>
        <taxon>Insecta</taxon>
        <taxon>Pterygota</taxon>
        <taxon>Neoptera</taxon>
        <taxon>Endopterygota</taxon>
        <taxon>Diptera</taxon>
        <taxon>Nematocera</taxon>
        <taxon>Culicoidea</taxon>
        <taxon>Culicidae</taxon>
        <taxon>Anophelinae</taxon>
        <taxon>Anopheles</taxon>
    </lineage>
</organism>
<dbReference type="STRING" id="74873.A0A084VWB2"/>